<dbReference type="InterPro" id="IPR036915">
    <property type="entry name" value="Cyclin-like_sf"/>
</dbReference>
<dbReference type="Gramene" id="KFK34973">
    <property type="protein sequence ID" value="KFK34973"/>
    <property type="gene ID" value="AALP_AA5G217800"/>
</dbReference>
<evidence type="ECO:0000256" key="2">
    <source>
        <dbReference type="ARBA" id="ARBA00023163"/>
    </source>
</evidence>
<evidence type="ECO:0000256" key="1">
    <source>
        <dbReference type="ARBA" id="ARBA00023015"/>
    </source>
</evidence>
<dbReference type="SUPFAM" id="SSF47954">
    <property type="entry name" value="Cyclin-like"/>
    <property type="match status" value="2"/>
</dbReference>
<protein>
    <recommendedName>
        <fullName evidence="3">Transcription factor TFIIB cyclin-like domain-containing protein</fullName>
    </recommendedName>
</protein>
<dbReference type="Gene3D" id="1.10.472.170">
    <property type="match status" value="1"/>
</dbReference>
<organism evidence="4 5">
    <name type="scientific">Arabis alpina</name>
    <name type="common">Alpine rock-cress</name>
    <dbReference type="NCBI Taxonomy" id="50452"/>
    <lineage>
        <taxon>Eukaryota</taxon>
        <taxon>Viridiplantae</taxon>
        <taxon>Streptophyta</taxon>
        <taxon>Embryophyta</taxon>
        <taxon>Tracheophyta</taxon>
        <taxon>Spermatophyta</taxon>
        <taxon>Magnoliopsida</taxon>
        <taxon>eudicotyledons</taxon>
        <taxon>Gunneridae</taxon>
        <taxon>Pentapetalae</taxon>
        <taxon>rosids</taxon>
        <taxon>malvids</taxon>
        <taxon>Brassicales</taxon>
        <taxon>Brassicaceae</taxon>
        <taxon>Arabideae</taxon>
        <taxon>Arabis</taxon>
    </lineage>
</organism>
<dbReference type="Pfam" id="PF00382">
    <property type="entry name" value="TFIIB"/>
    <property type="match status" value="2"/>
</dbReference>
<dbReference type="Proteomes" id="UP000029120">
    <property type="component" value="Chromosome 5"/>
</dbReference>
<dbReference type="InterPro" id="IPR000812">
    <property type="entry name" value="TFIIB"/>
</dbReference>
<evidence type="ECO:0000259" key="3">
    <source>
        <dbReference type="Pfam" id="PF00382"/>
    </source>
</evidence>
<gene>
    <name evidence="4" type="ordered locus">AALP_Aa5g217800</name>
</gene>
<dbReference type="PRINTS" id="PR00685">
    <property type="entry name" value="TIFACTORIIB"/>
</dbReference>
<dbReference type="OrthoDB" id="25790at2759"/>
<evidence type="ECO:0000313" key="5">
    <source>
        <dbReference type="Proteomes" id="UP000029120"/>
    </source>
</evidence>
<keyword evidence="1" id="KW-0805">Transcription regulation</keyword>
<name>A0A087GYM1_ARAAL</name>
<accession>A0A087GYM1</accession>
<proteinExistence type="predicted"/>
<dbReference type="GO" id="GO:0017025">
    <property type="term" value="F:TBP-class protein binding"/>
    <property type="evidence" value="ECO:0007669"/>
    <property type="project" value="InterPro"/>
</dbReference>
<dbReference type="GO" id="GO:0005634">
    <property type="term" value="C:nucleus"/>
    <property type="evidence" value="ECO:0007669"/>
    <property type="project" value="TreeGrafter"/>
</dbReference>
<feature type="domain" description="Transcription factor TFIIB cyclin-like" evidence="3">
    <location>
        <begin position="221"/>
        <end position="304"/>
    </location>
</feature>
<dbReference type="Gene3D" id="1.10.472.10">
    <property type="entry name" value="Cyclin-like"/>
    <property type="match status" value="1"/>
</dbReference>
<dbReference type="InterPro" id="IPR013150">
    <property type="entry name" value="TFIIB_cyclin"/>
</dbReference>
<dbReference type="eggNOG" id="KOG1597">
    <property type="taxonomic scope" value="Eukaryota"/>
</dbReference>
<dbReference type="PANTHER" id="PTHR11618">
    <property type="entry name" value="TRANSCRIPTION INITIATION FACTOR IIB-RELATED"/>
    <property type="match status" value="1"/>
</dbReference>
<dbReference type="GO" id="GO:0097550">
    <property type="term" value="C:transcription preinitiation complex"/>
    <property type="evidence" value="ECO:0007669"/>
    <property type="project" value="TreeGrafter"/>
</dbReference>
<dbReference type="GO" id="GO:0070897">
    <property type="term" value="P:transcription preinitiation complex assembly"/>
    <property type="evidence" value="ECO:0007669"/>
    <property type="project" value="InterPro"/>
</dbReference>
<feature type="domain" description="Transcription factor TFIIB cyclin-like" evidence="3">
    <location>
        <begin position="129"/>
        <end position="193"/>
    </location>
</feature>
<dbReference type="EMBL" id="CM002873">
    <property type="protein sequence ID" value="KFK34973.1"/>
    <property type="molecule type" value="Genomic_DNA"/>
</dbReference>
<dbReference type="PANTHER" id="PTHR11618:SF79">
    <property type="entry name" value="CYCLIN FAMILY PROTEIN"/>
    <property type="match status" value="1"/>
</dbReference>
<reference evidence="5" key="1">
    <citation type="journal article" date="2015" name="Nat. Plants">
        <title>Genome expansion of Arabis alpina linked with retrotransposition and reduced symmetric DNA methylation.</title>
        <authorList>
            <person name="Willing E.M."/>
            <person name="Rawat V."/>
            <person name="Mandakova T."/>
            <person name="Maumus F."/>
            <person name="James G.V."/>
            <person name="Nordstroem K.J."/>
            <person name="Becker C."/>
            <person name="Warthmann N."/>
            <person name="Chica C."/>
            <person name="Szarzynska B."/>
            <person name="Zytnicki M."/>
            <person name="Albani M.C."/>
            <person name="Kiefer C."/>
            <person name="Bergonzi S."/>
            <person name="Castaings L."/>
            <person name="Mateos J.L."/>
            <person name="Berns M.C."/>
            <person name="Bujdoso N."/>
            <person name="Piofczyk T."/>
            <person name="de Lorenzo L."/>
            <person name="Barrero-Sicilia C."/>
            <person name="Mateos I."/>
            <person name="Piednoel M."/>
            <person name="Hagmann J."/>
            <person name="Chen-Min-Tao R."/>
            <person name="Iglesias-Fernandez R."/>
            <person name="Schuster S.C."/>
            <person name="Alonso-Blanco C."/>
            <person name="Roudier F."/>
            <person name="Carbonero P."/>
            <person name="Paz-Ares J."/>
            <person name="Davis S.J."/>
            <person name="Pecinka A."/>
            <person name="Quesneville H."/>
            <person name="Colot V."/>
            <person name="Lysak M.A."/>
            <person name="Weigel D."/>
            <person name="Coupland G."/>
            <person name="Schneeberger K."/>
        </authorList>
    </citation>
    <scope>NUCLEOTIDE SEQUENCE [LARGE SCALE GENOMIC DNA]</scope>
    <source>
        <strain evidence="5">cv. Pajares</strain>
    </source>
</reference>
<evidence type="ECO:0000313" key="4">
    <source>
        <dbReference type="EMBL" id="KFK34973.1"/>
    </source>
</evidence>
<keyword evidence="2" id="KW-0804">Transcription</keyword>
<dbReference type="AlphaFoldDB" id="A0A087GYM1"/>
<keyword evidence="5" id="KW-1185">Reference proteome</keyword>
<sequence length="326" mass="36124">MSDSLECSRGCKAGVVIDHAAMKKTCAECGLELGSYSIDNDTTKDFLSLVGNSLNCHSNTTETKNPSSSSDDDFLSLTLSLGNSETCLSNPVSFVTTKTKNTSSSDDDFLSLRLGFGPFCIATNKGKNTIIETMCDKLGLPESVKNQAYDNFKKVENEHRGKRKDIAFPACIYIACRQNNIALSIDEIESVANGPKASIIYKKARSLAAILGLEPYLMMHIRADEFTKRFCSTLQMDSQVVKAAQEAAGNSTRVVDNRTPLAVAAVIIFVVARISYEKKLFKDIMEATKVPELTMNEIYKVLYPHMWKIVPKWFAEAKDMKRLHRP</sequence>